<dbReference type="Pfam" id="PF01012">
    <property type="entry name" value="ETF"/>
    <property type="match status" value="1"/>
</dbReference>
<evidence type="ECO:0000313" key="3">
    <source>
        <dbReference type="EMBL" id="CAB4713073.1"/>
    </source>
</evidence>
<dbReference type="GO" id="GO:0050660">
    <property type="term" value="F:flavin adenine dinucleotide binding"/>
    <property type="evidence" value="ECO:0007669"/>
    <property type="project" value="InterPro"/>
</dbReference>
<name>A0A6J6QU08_9ZZZZ</name>
<feature type="domain" description="Electron transfer flavoprotein alpha/beta-subunit N-terminal" evidence="2">
    <location>
        <begin position="2"/>
        <end position="178"/>
    </location>
</feature>
<dbReference type="PANTHER" id="PTHR43153">
    <property type="entry name" value="ELECTRON TRANSFER FLAVOPROTEIN ALPHA"/>
    <property type="match status" value="1"/>
</dbReference>
<dbReference type="Gene3D" id="3.40.50.1220">
    <property type="entry name" value="TPP-binding domain"/>
    <property type="match status" value="1"/>
</dbReference>
<dbReference type="GO" id="GO:0009055">
    <property type="term" value="F:electron transfer activity"/>
    <property type="evidence" value="ECO:0007669"/>
    <property type="project" value="InterPro"/>
</dbReference>
<dbReference type="GO" id="GO:0033539">
    <property type="term" value="P:fatty acid beta-oxidation using acyl-CoA dehydrogenase"/>
    <property type="evidence" value="ECO:0007669"/>
    <property type="project" value="TreeGrafter"/>
</dbReference>
<dbReference type="SUPFAM" id="SSF52402">
    <property type="entry name" value="Adenine nucleotide alpha hydrolases-like"/>
    <property type="match status" value="1"/>
</dbReference>
<comment type="similarity">
    <text evidence="1">Belongs to the ETF alpha-subunit/FixB family.</text>
</comment>
<reference evidence="3" key="1">
    <citation type="submission" date="2020-05" db="EMBL/GenBank/DDBJ databases">
        <authorList>
            <person name="Chiriac C."/>
            <person name="Salcher M."/>
            <person name="Ghai R."/>
            <person name="Kavagutti S V."/>
        </authorList>
    </citation>
    <scope>NUCLEOTIDE SEQUENCE</scope>
</reference>
<dbReference type="InterPro" id="IPR001308">
    <property type="entry name" value="ETF_a/FixB"/>
</dbReference>
<dbReference type="EMBL" id="CAEZXW010000105">
    <property type="protein sequence ID" value="CAB4713073.1"/>
    <property type="molecule type" value="Genomic_DNA"/>
</dbReference>
<dbReference type="PANTHER" id="PTHR43153:SF1">
    <property type="entry name" value="ELECTRON TRANSFER FLAVOPROTEIN SUBUNIT ALPHA, MITOCHONDRIAL"/>
    <property type="match status" value="1"/>
</dbReference>
<dbReference type="SUPFAM" id="SSF52467">
    <property type="entry name" value="DHS-like NAD/FAD-binding domain"/>
    <property type="match status" value="1"/>
</dbReference>
<gene>
    <name evidence="3" type="ORF">UFOPK2593_01274</name>
</gene>
<dbReference type="SMART" id="SM00893">
    <property type="entry name" value="ETF"/>
    <property type="match status" value="1"/>
</dbReference>
<dbReference type="InterPro" id="IPR014729">
    <property type="entry name" value="Rossmann-like_a/b/a_fold"/>
</dbReference>
<organism evidence="3">
    <name type="scientific">freshwater metagenome</name>
    <dbReference type="NCBI Taxonomy" id="449393"/>
    <lineage>
        <taxon>unclassified sequences</taxon>
        <taxon>metagenomes</taxon>
        <taxon>ecological metagenomes</taxon>
    </lineage>
</organism>
<dbReference type="Gene3D" id="3.40.50.620">
    <property type="entry name" value="HUPs"/>
    <property type="match status" value="1"/>
</dbReference>
<evidence type="ECO:0000259" key="2">
    <source>
        <dbReference type="SMART" id="SM00893"/>
    </source>
</evidence>
<dbReference type="InterPro" id="IPR029035">
    <property type="entry name" value="DHS-like_NAD/FAD-binding_dom"/>
</dbReference>
<evidence type="ECO:0000256" key="1">
    <source>
        <dbReference type="ARBA" id="ARBA00005817"/>
    </source>
</evidence>
<dbReference type="AlphaFoldDB" id="A0A6J6QU08"/>
<protein>
    <submittedName>
        <fullName evidence="3">Unannotated protein</fullName>
    </submittedName>
</protein>
<dbReference type="PIRSF" id="PIRSF000089">
    <property type="entry name" value="Electra_flavoP_a"/>
    <property type="match status" value="1"/>
</dbReference>
<proteinExistence type="inferred from homology"/>
<dbReference type="InterPro" id="IPR014731">
    <property type="entry name" value="ETF_asu_C"/>
</dbReference>
<accession>A0A6J6QU08</accession>
<dbReference type="InterPro" id="IPR014730">
    <property type="entry name" value="ETF_a/b_N"/>
</dbReference>
<dbReference type="Pfam" id="PF00766">
    <property type="entry name" value="ETF_alpha"/>
    <property type="match status" value="1"/>
</dbReference>
<sequence length="312" mass="32071">MILVFIDHDRGVIDDISLQGITFARSLDSSIEAVVVGGEANAALLGEYGVTKIHHATHASLTDYTPQAVGRALAEVVKSASPSALITGGTPRGNEVLAHVGAMLDLPVVADCSEIDLSTSTVKRMRWGGNLIEHAKVHTSMMIASIFPHQIAATPAPVSAEVIAFTPELTAQDTLVKIIDRTGEAAGGVTLAEAKVIISGGRGVGEDFTLIESLAGLLGGAVGCSRVVTAAGWRPHAEQVGQTGTKVAPDLYIACGISGATQHIAGCKNSKTLIAINTDGDAPIMSYADYAIVGDLHQILPAIIAATQAAKG</sequence>